<organism evidence="1 2">
    <name type="scientific">Chaenocephalus aceratus</name>
    <name type="common">Blackfin icefish</name>
    <name type="synonym">Chaenichthys aceratus</name>
    <dbReference type="NCBI Taxonomy" id="36190"/>
    <lineage>
        <taxon>Eukaryota</taxon>
        <taxon>Metazoa</taxon>
        <taxon>Chordata</taxon>
        <taxon>Craniata</taxon>
        <taxon>Vertebrata</taxon>
        <taxon>Euteleostomi</taxon>
        <taxon>Actinopterygii</taxon>
        <taxon>Neopterygii</taxon>
        <taxon>Teleostei</taxon>
        <taxon>Neoteleostei</taxon>
        <taxon>Acanthomorphata</taxon>
        <taxon>Eupercaria</taxon>
        <taxon>Perciformes</taxon>
        <taxon>Notothenioidei</taxon>
        <taxon>Channichthyidae</taxon>
        <taxon>Chaenocephalus</taxon>
    </lineage>
</organism>
<name>A0ACB9XBR5_CHAAC</name>
<dbReference type="EMBL" id="CM043791">
    <property type="protein sequence ID" value="KAI4824301.1"/>
    <property type="molecule type" value="Genomic_DNA"/>
</dbReference>
<sequence length="463" mass="51615">MLLRVILSPEDIRRVTLEDVPSSVDDLCAKLRNTLGLRGNFILQFEDSDFGNQLCNLTDIKELPAERATLKVLFTSSEAVSDSTLDTVSFDSPSSSQSTEWPDPFVVPAFSHDVEYQLRAANDAYAQDETVMVISKGVKSEILDRLADIISKITAYPNKDHYESVAKALVAKHPCLKEPGSEKGARKTTSQSKKGEIHYLPEPPEGQTTGKSEKDRNTMALEVQKKDSDLQLLGELMIATFSQRRKEIIGDEPLISAVMERWPALFGHRQLCAEFSRIVTKDLLKSLLEGLDAMVPSLLEAYKAAVASGRRSAMSGVLQCLQKEDTNQNRRTAALLGLPIFFAEDSSNVIRMCDAHGETLDVILKGMQVGLLIGHEGPLLDSFPLEVFNVAVVVEEKIILHDLRDVPTGFAMLMGAIYCLNLEYPRNMKYSFEFLQKVIMTIKPDQCSARIHGLRNKLLRYHL</sequence>
<evidence type="ECO:0000313" key="1">
    <source>
        <dbReference type="EMBL" id="KAI4824301.1"/>
    </source>
</evidence>
<evidence type="ECO:0000313" key="2">
    <source>
        <dbReference type="Proteomes" id="UP001057452"/>
    </source>
</evidence>
<accession>A0ACB9XBR5</accession>
<gene>
    <name evidence="1" type="ORF">KUCAC02_012824</name>
</gene>
<keyword evidence="2" id="KW-1185">Reference proteome</keyword>
<dbReference type="Proteomes" id="UP001057452">
    <property type="component" value="Chromosome 7"/>
</dbReference>
<protein>
    <submittedName>
        <fullName evidence="1">Uncharacterized protein</fullName>
    </submittedName>
</protein>
<proteinExistence type="predicted"/>
<reference evidence="1" key="1">
    <citation type="submission" date="2022-05" db="EMBL/GenBank/DDBJ databases">
        <title>Chromosome-level genome of Chaenocephalus aceratus.</title>
        <authorList>
            <person name="Park H."/>
        </authorList>
    </citation>
    <scope>NUCLEOTIDE SEQUENCE</scope>
    <source>
        <strain evidence="1">KU_202001</strain>
    </source>
</reference>
<comment type="caution">
    <text evidence="1">The sequence shown here is derived from an EMBL/GenBank/DDBJ whole genome shotgun (WGS) entry which is preliminary data.</text>
</comment>